<evidence type="ECO:0000313" key="2">
    <source>
        <dbReference type="Proteomes" id="UP001228563"/>
    </source>
</evidence>
<evidence type="ECO:0000313" key="1">
    <source>
        <dbReference type="EMBL" id="WMT67584.1"/>
    </source>
</evidence>
<dbReference type="AlphaFoldDB" id="A0AAJ6MN02"/>
<dbReference type="Proteomes" id="UP001228563">
    <property type="component" value="Chromosome"/>
</dbReference>
<reference evidence="1" key="1">
    <citation type="submission" date="2022-04" db="EMBL/GenBank/DDBJ databases">
        <title>Co-occurrence of mcr-9 and blaNDM-1 in multidrug-resistant Enterobacter kobei strain isolated from an infant with urinary infection.</title>
        <authorList>
            <person name="Zeng H."/>
        </authorList>
    </citation>
    <scope>NUCLEOTIDE SEQUENCE</scope>
    <source>
        <strain evidence="1">EC1382</strain>
    </source>
</reference>
<dbReference type="EMBL" id="CP096849">
    <property type="protein sequence ID" value="WMT67584.1"/>
    <property type="molecule type" value="Genomic_DNA"/>
</dbReference>
<dbReference type="RefSeq" id="WP_127348507.1">
    <property type="nucleotide sequence ID" value="NZ_CBCYCV010000008.1"/>
</dbReference>
<organism evidence="1 2">
    <name type="scientific">Enterobacter kobei</name>
    <dbReference type="NCBI Taxonomy" id="208224"/>
    <lineage>
        <taxon>Bacteria</taxon>
        <taxon>Pseudomonadati</taxon>
        <taxon>Pseudomonadota</taxon>
        <taxon>Gammaproteobacteria</taxon>
        <taxon>Enterobacterales</taxon>
        <taxon>Enterobacteriaceae</taxon>
        <taxon>Enterobacter</taxon>
        <taxon>Enterobacter cloacae complex</taxon>
    </lineage>
</organism>
<accession>A0AAJ6MN02</accession>
<gene>
    <name evidence="1" type="ORF">M2B19_08440</name>
</gene>
<sequence length="98" mass="11172">MTGDLLLSTSFEHLLCCPHCKGTYLHQYKYEIFDRAEDAREGNHVVVDGSDVTINRSMEGNPSARRDGLKIYFTCEGCEENPTLLITQHKGQTFLQFE</sequence>
<name>A0AAJ6MN02_9ENTR</name>
<protein>
    <submittedName>
        <fullName evidence="1">Uncharacterized protein</fullName>
    </submittedName>
</protein>
<proteinExistence type="predicted"/>